<evidence type="ECO:0000256" key="5">
    <source>
        <dbReference type="ARBA" id="ARBA00023136"/>
    </source>
</evidence>
<feature type="region of interest" description="Disordered" evidence="6">
    <location>
        <begin position="324"/>
        <end position="355"/>
    </location>
</feature>
<comment type="subcellular location">
    <subcellularLocation>
        <location evidence="1">Membrane</location>
        <topology evidence="1">Multi-pass membrane protein</topology>
    </subcellularLocation>
</comment>
<dbReference type="Proteomes" id="UP000750711">
    <property type="component" value="Unassembled WGS sequence"/>
</dbReference>
<feature type="non-terminal residue" evidence="8">
    <location>
        <position position="1"/>
    </location>
</feature>
<dbReference type="InterPro" id="IPR010573">
    <property type="entry name" value="MFS_Str1/Tri12-like"/>
</dbReference>
<reference evidence="8" key="1">
    <citation type="submission" date="2021-03" db="EMBL/GenBank/DDBJ databases">
        <title>Comparative genomics and phylogenomic investigation of the class Geoglossomycetes provide insights into ecological specialization and systematics.</title>
        <authorList>
            <person name="Melie T."/>
            <person name="Pirro S."/>
            <person name="Miller A.N."/>
            <person name="Quandt A."/>
        </authorList>
    </citation>
    <scope>NUCLEOTIDE SEQUENCE</scope>
    <source>
        <strain evidence="8">CAQ_001_2017</strain>
    </source>
</reference>
<evidence type="ECO:0000256" key="4">
    <source>
        <dbReference type="ARBA" id="ARBA00022989"/>
    </source>
</evidence>
<dbReference type="Gene3D" id="1.20.1250.20">
    <property type="entry name" value="MFS general substrate transporter like domains"/>
    <property type="match status" value="1"/>
</dbReference>
<proteinExistence type="predicted"/>
<keyword evidence="2" id="KW-0813">Transport</keyword>
<evidence type="ECO:0000256" key="1">
    <source>
        <dbReference type="ARBA" id="ARBA00004141"/>
    </source>
</evidence>
<keyword evidence="9" id="KW-1185">Reference proteome</keyword>
<evidence type="ECO:0000256" key="2">
    <source>
        <dbReference type="ARBA" id="ARBA00022448"/>
    </source>
</evidence>
<gene>
    <name evidence="8" type="ORF">GP486_008571</name>
</gene>
<keyword evidence="3 7" id="KW-0812">Transmembrane</keyword>
<dbReference type="GO" id="GO:0005886">
    <property type="term" value="C:plasma membrane"/>
    <property type="evidence" value="ECO:0007669"/>
    <property type="project" value="TreeGrafter"/>
</dbReference>
<evidence type="ECO:0000256" key="3">
    <source>
        <dbReference type="ARBA" id="ARBA00022692"/>
    </source>
</evidence>
<dbReference type="GO" id="GO:0022857">
    <property type="term" value="F:transmembrane transporter activity"/>
    <property type="evidence" value="ECO:0007669"/>
    <property type="project" value="InterPro"/>
</dbReference>
<dbReference type="PANTHER" id="PTHR23501">
    <property type="entry name" value="MAJOR FACILITATOR SUPERFAMILY"/>
    <property type="match status" value="1"/>
</dbReference>
<organism evidence="8 9">
    <name type="scientific">Trichoglossum hirsutum</name>
    <dbReference type="NCBI Taxonomy" id="265104"/>
    <lineage>
        <taxon>Eukaryota</taxon>
        <taxon>Fungi</taxon>
        <taxon>Dikarya</taxon>
        <taxon>Ascomycota</taxon>
        <taxon>Pezizomycotina</taxon>
        <taxon>Geoglossomycetes</taxon>
        <taxon>Geoglossales</taxon>
        <taxon>Geoglossaceae</taxon>
        <taxon>Trichoglossum</taxon>
    </lineage>
</organism>
<protein>
    <submittedName>
        <fullName evidence="8">Uncharacterized protein</fullName>
    </submittedName>
</protein>
<feature type="transmembrane region" description="Helical" evidence="7">
    <location>
        <begin position="92"/>
        <end position="114"/>
    </location>
</feature>
<accession>A0A9P8L1Z8</accession>
<feature type="transmembrane region" description="Helical" evidence="7">
    <location>
        <begin position="156"/>
        <end position="177"/>
    </location>
</feature>
<keyword evidence="5 7" id="KW-0472">Membrane</keyword>
<feature type="transmembrane region" description="Helical" evidence="7">
    <location>
        <begin position="126"/>
        <end position="149"/>
    </location>
</feature>
<dbReference type="FunFam" id="1.20.1250.20:FF:000196">
    <property type="entry name" value="MFS toxin efflux pump (AflT)"/>
    <property type="match status" value="1"/>
</dbReference>
<name>A0A9P8L1Z8_9PEZI</name>
<evidence type="ECO:0000256" key="7">
    <source>
        <dbReference type="SAM" id="Phobius"/>
    </source>
</evidence>
<dbReference type="SUPFAM" id="SSF103473">
    <property type="entry name" value="MFS general substrate transporter"/>
    <property type="match status" value="1"/>
</dbReference>
<dbReference type="EMBL" id="JAGHQM010003491">
    <property type="protein sequence ID" value="KAH0543535.1"/>
    <property type="molecule type" value="Genomic_DNA"/>
</dbReference>
<evidence type="ECO:0000313" key="9">
    <source>
        <dbReference type="Proteomes" id="UP000750711"/>
    </source>
</evidence>
<feature type="transmembrane region" description="Helical" evidence="7">
    <location>
        <begin position="183"/>
        <end position="204"/>
    </location>
</feature>
<feature type="transmembrane region" description="Helical" evidence="7">
    <location>
        <begin position="21"/>
        <end position="40"/>
    </location>
</feature>
<dbReference type="InterPro" id="IPR036259">
    <property type="entry name" value="MFS_trans_sf"/>
</dbReference>
<feature type="transmembrane region" description="Helical" evidence="7">
    <location>
        <begin position="295"/>
        <end position="315"/>
    </location>
</feature>
<keyword evidence="4 7" id="KW-1133">Transmembrane helix</keyword>
<feature type="transmembrane region" description="Helical" evidence="7">
    <location>
        <begin position="216"/>
        <end position="235"/>
    </location>
</feature>
<feature type="transmembrane region" description="Helical" evidence="7">
    <location>
        <begin position="52"/>
        <end position="71"/>
    </location>
</feature>
<comment type="caution">
    <text evidence="8">The sequence shown here is derived from an EMBL/GenBank/DDBJ whole genome shotgun (WGS) entry which is preliminary data.</text>
</comment>
<dbReference type="PANTHER" id="PTHR23501:SF198">
    <property type="entry name" value="AZOLE RESISTANCE PROTEIN 1-RELATED"/>
    <property type="match status" value="1"/>
</dbReference>
<sequence>ISREDNIEGKSLRERILDLDLIGASILIPTIVCLLLALQWGGTTYPWNNSRIIGLLVGAGVLAVIFAYSQIRLGDRATLPPRILSQRSVTAAVIYSVMFGAGFFVLIFYLPLYFQSVKGSSATKSGIQVLPLFLSTVLSSIASGVLITLVGYYTPFVISGTALFCIGTGLISTYSTHTSFGRWFGYQILTGAGVGVGFQAPMLAVQTVLPLDDVPIGTACVMFFQTLGGALFISIGQTVFQNGLVRGTHKFVPNMDPKLLLNAGATQIRNVLQRVGLTDKLMGAIEAYMVGLVDAYRVTVACTAVAFVAACLFEWKSVKDGEAKRLGNGHKEEDEENKMEDPEKDRQQPLVVAAV</sequence>
<evidence type="ECO:0000256" key="6">
    <source>
        <dbReference type="SAM" id="MobiDB-lite"/>
    </source>
</evidence>
<evidence type="ECO:0000313" key="8">
    <source>
        <dbReference type="EMBL" id="KAH0543535.1"/>
    </source>
</evidence>
<dbReference type="Pfam" id="PF06609">
    <property type="entry name" value="TRI12"/>
    <property type="match status" value="1"/>
</dbReference>
<dbReference type="AlphaFoldDB" id="A0A9P8L1Z8"/>